<keyword evidence="4" id="KW-1185">Reference proteome</keyword>
<evidence type="ECO:0000313" key="3">
    <source>
        <dbReference type="EMBL" id="ESO97749.1"/>
    </source>
</evidence>
<dbReference type="RefSeq" id="XP_009051599.1">
    <property type="nucleotide sequence ID" value="XM_009053351.1"/>
</dbReference>
<dbReference type="GeneID" id="20235798"/>
<feature type="domain" description="EGF-like" evidence="1 2">
    <location>
        <begin position="124"/>
        <end position="135"/>
    </location>
</feature>
<evidence type="ECO:0000259" key="1">
    <source>
        <dbReference type="PROSITE" id="PS00022"/>
    </source>
</evidence>
<dbReference type="Proteomes" id="UP000030746">
    <property type="component" value="Unassembled WGS sequence"/>
</dbReference>
<dbReference type="HOGENOM" id="CLU_1798620_0_0_1"/>
<dbReference type="EMBL" id="KB201304">
    <property type="protein sequence ID" value="ESO97749.1"/>
    <property type="molecule type" value="Genomic_DNA"/>
</dbReference>
<gene>
    <name evidence="3" type="ORF">LOTGIDRAFT_152842</name>
</gene>
<dbReference type="CTD" id="20235798"/>
<reference evidence="3 4" key="1">
    <citation type="journal article" date="2013" name="Nature">
        <title>Insights into bilaterian evolution from three spiralian genomes.</title>
        <authorList>
            <person name="Simakov O."/>
            <person name="Marletaz F."/>
            <person name="Cho S.J."/>
            <person name="Edsinger-Gonzales E."/>
            <person name="Havlak P."/>
            <person name="Hellsten U."/>
            <person name="Kuo D.H."/>
            <person name="Larsson T."/>
            <person name="Lv J."/>
            <person name="Arendt D."/>
            <person name="Savage R."/>
            <person name="Osoegawa K."/>
            <person name="de Jong P."/>
            <person name="Grimwood J."/>
            <person name="Chapman J.A."/>
            <person name="Shapiro H."/>
            <person name="Aerts A."/>
            <person name="Otillar R.P."/>
            <person name="Terry A.Y."/>
            <person name="Boore J.L."/>
            <person name="Grigoriev I.V."/>
            <person name="Lindberg D.R."/>
            <person name="Seaver E.C."/>
            <person name="Weisblat D.A."/>
            <person name="Putnam N.H."/>
            <person name="Rokhsar D.S."/>
        </authorList>
    </citation>
    <scope>NUCLEOTIDE SEQUENCE [LARGE SCALE GENOMIC DNA]</scope>
</reference>
<proteinExistence type="predicted"/>
<organism evidence="3 4">
    <name type="scientific">Lottia gigantea</name>
    <name type="common">Giant owl limpet</name>
    <dbReference type="NCBI Taxonomy" id="225164"/>
    <lineage>
        <taxon>Eukaryota</taxon>
        <taxon>Metazoa</taxon>
        <taxon>Spiralia</taxon>
        <taxon>Lophotrochozoa</taxon>
        <taxon>Mollusca</taxon>
        <taxon>Gastropoda</taxon>
        <taxon>Patellogastropoda</taxon>
        <taxon>Lottioidea</taxon>
        <taxon>Lottiidae</taxon>
        <taxon>Lottia</taxon>
    </lineage>
</organism>
<name>V4C7R3_LOTGI</name>
<dbReference type="InterPro" id="IPR000742">
    <property type="entry name" value="EGF"/>
</dbReference>
<dbReference type="PROSITE" id="PS01186">
    <property type="entry name" value="EGF_2"/>
    <property type="match status" value="1"/>
</dbReference>
<evidence type="ECO:0000259" key="2">
    <source>
        <dbReference type="PROSITE" id="PS01186"/>
    </source>
</evidence>
<dbReference type="KEGG" id="lgi:LOTGIDRAFT_152842"/>
<dbReference type="AlphaFoldDB" id="V4C7R3"/>
<sequence length="157" mass="17464">MVRKLPMLVMTITFTGFLLSFVYGDQWFKMVDCPDFFPGYETSFANLLVSTIYNCVYQAEKEPTVKSLVFHKDSQTGKKTCYLYAENASSCEGSVGGDSENTYLFKPNDNCGNGGSLTEDKLSCDCNDGYFGPFCTELASVIAHNLLKVVQTLGYCY</sequence>
<accession>V4C7R3</accession>
<dbReference type="PROSITE" id="PS00022">
    <property type="entry name" value="EGF_1"/>
    <property type="match status" value="1"/>
</dbReference>
<protein>
    <recommendedName>
        <fullName evidence="1 2">EGF-like domain-containing protein</fullName>
    </recommendedName>
</protein>
<evidence type="ECO:0000313" key="4">
    <source>
        <dbReference type="Proteomes" id="UP000030746"/>
    </source>
</evidence>